<dbReference type="Pfam" id="PF00561">
    <property type="entry name" value="Abhydrolase_1"/>
    <property type="match status" value="1"/>
</dbReference>
<feature type="compositionally biased region" description="Basic and acidic residues" evidence="1">
    <location>
        <begin position="343"/>
        <end position="353"/>
    </location>
</feature>
<evidence type="ECO:0000256" key="1">
    <source>
        <dbReference type="SAM" id="MobiDB-lite"/>
    </source>
</evidence>
<feature type="region of interest" description="Disordered" evidence="1">
    <location>
        <begin position="291"/>
        <end position="354"/>
    </location>
</feature>
<dbReference type="AlphaFoldDB" id="A0A8X8YVS9"/>
<comment type="caution">
    <text evidence="3">The sequence shown here is derived from an EMBL/GenBank/DDBJ whole genome shotgun (WGS) entry which is preliminary data.</text>
</comment>
<dbReference type="PANTHER" id="PTHR45763">
    <property type="entry name" value="HYDROLASE, ALPHA/BETA FOLD FAMILY PROTEIN, EXPRESSED-RELATED"/>
    <property type="match status" value="1"/>
</dbReference>
<evidence type="ECO:0000259" key="2">
    <source>
        <dbReference type="Pfam" id="PF00561"/>
    </source>
</evidence>
<accession>A0A8X8YVS9</accession>
<feature type="compositionally biased region" description="Basic residues" evidence="1">
    <location>
        <begin position="328"/>
        <end position="337"/>
    </location>
</feature>
<evidence type="ECO:0000313" key="3">
    <source>
        <dbReference type="EMBL" id="KAG6437236.1"/>
    </source>
</evidence>
<feature type="region of interest" description="Disordered" evidence="1">
    <location>
        <begin position="249"/>
        <end position="272"/>
    </location>
</feature>
<evidence type="ECO:0000313" key="4">
    <source>
        <dbReference type="Proteomes" id="UP000298416"/>
    </source>
</evidence>
<gene>
    <name evidence="3" type="ORF">SASPL_102148</name>
</gene>
<reference evidence="3" key="2">
    <citation type="submission" date="2020-08" db="EMBL/GenBank/DDBJ databases">
        <title>Plant Genome Project.</title>
        <authorList>
            <person name="Zhang R.-G."/>
        </authorList>
    </citation>
    <scope>NUCLEOTIDE SEQUENCE</scope>
    <source>
        <strain evidence="3">Huo1</strain>
        <tissue evidence="3">Leaf</tissue>
    </source>
</reference>
<dbReference type="SUPFAM" id="SSF53474">
    <property type="entry name" value="alpha/beta-Hydrolases"/>
    <property type="match status" value="1"/>
</dbReference>
<dbReference type="InterPro" id="IPR029058">
    <property type="entry name" value="AB_hydrolase_fold"/>
</dbReference>
<dbReference type="GO" id="GO:0016787">
    <property type="term" value="F:hydrolase activity"/>
    <property type="evidence" value="ECO:0007669"/>
    <property type="project" value="UniProtKB-ARBA"/>
</dbReference>
<dbReference type="EMBL" id="PNBA02000001">
    <property type="protein sequence ID" value="KAG6437236.1"/>
    <property type="molecule type" value="Genomic_DNA"/>
</dbReference>
<organism evidence="3">
    <name type="scientific">Salvia splendens</name>
    <name type="common">Scarlet sage</name>
    <dbReference type="NCBI Taxonomy" id="180675"/>
    <lineage>
        <taxon>Eukaryota</taxon>
        <taxon>Viridiplantae</taxon>
        <taxon>Streptophyta</taxon>
        <taxon>Embryophyta</taxon>
        <taxon>Tracheophyta</taxon>
        <taxon>Spermatophyta</taxon>
        <taxon>Magnoliopsida</taxon>
        <taxon>eudicotyledons</taxon>
        <taxon>Gunneridae</taxon>
        <taxon>Pentapetalae</taxon>
        <taxon>asterids</taxon>
        <taxon>lamiids</taxon>
        <taxon>Lamiales</taxon>
        <taxon>Lamiaceae</taxon>
        <taxon>Nepetoideae</taxon>
        <taxon>Mentheae</taxon>
        <taxon>Salviinae</taxon>
        <taxon>Salvia</taxon>
        <taxon>Salvia subgen. Calosphace</taxon>
        <taxon>core Calosphace</taxon>
    </lineage>
</organism>
<reference evidence="3" key="1">
    <citation type="submission" date="2018-01" db="EMBL/GenBank/DDBJ databases">
        <authorList>
            <person name="Mao J.F."/>
        </authorList>
    </citation>
    <scope>NUCLEOTIDE SEQUENCE</scope>
    <source>
        <strain evidence="3">Huo1</strain>
        <tissue evidence="3">Leaf</tissue>
    </source>
</reference>
<dbReference type="PANTHER" id="PTHR45763:SF51">
    <property type="entry name" value="ALPHA_BETA-HYDROLASES SUPERFAMILY PROTEIN"/>
    <property type="match status" value="1"/>
</dbReference>
<proteinExistence type="predicted"/>
<keyword evidence="4" id="KW-1185">Reference proteome</keyword>
<feature type="compositionally biased region" description="Low complexity" evidence="1">
    <location>
        <begin position="251"/>
        <end position="267"/>
    </location>
</feature>
<dbReference type="Gene3D" id="3.40.50.1820">
    <property type="entry name" value="alpha/beta hydrolase"/>
    <property type="match status" value="1"/>
</dbReference>
<feature type="domain" description="AB hydrolase-1" evidence="2">
    <location>
        <begin position="69"/>
        <end position="172"/>
    </location>
</feature>
<dbReference type="Proteomes" id="UP000298416">
    <property type="component" value="Unassembled WGS sequence"/>
</dbReference>
<protein>
    <recommendedName>
        <fullName evidence="2">AB hydrolase-1 domain-containing protein</fullName>
    </recommendedName>
</protein>
<sequence>MGIIMYESLCESDSGAVAWAYQAVRPPPPKTSGLQYGPPVTASRVQLKDGRYLAYKESGVPKDVAKHKIVFIHGFDNCRHHVSAMTANLSPDIVESRGIYIVSFDRPGYGKSSLHPTRTVKSLAFDIEELADQLELQPKFYIIGFSMGGQVVWSCLKYIPHRLAGAALLTPVVIGYEETLTHVAACAGGGNDRKITCETLADDDPTQNDAVVDHGKAASDIPPESFWLSKDAEYDWFDRNAFYERKDSTRANSNSISTHHAAATSSNPQRSFKSIIGLPKTQKTAFVDSKRRACKPPNIRLFPKRSGSSAGKPTHEPGSPKVSCMGRVRSKRGRRQRSNSLRKTNDKPADKMKTGLYSKVMSLFRSKKKASRSGSRKLMENIHEPARISVRVNAPVCSEPPGLGGITRFASGRPRS</sequence>
<dbReference type="InterPro" id="IPR000073">
    <property type="entry name" value="AB_hydrolase_1"/>
</dbReference>
<name>A0A8X8YVS9_SALSN</name>